<evidence type="ECO:0000313" key="2">
    <source>
        <dbReference type="EMBL" id="RMX60422.1"/>
    </source>
</evidence>
<dbReference type="AlphaFoldDB" id="A0A3M6V3C9"/>
<feature type="compositionally biased region" description="Basic and acidic residues" evidence="1">
    <location>
        <begin position="11"/>
        <end position="24"/>
    </location>
</feature>
<sequence length="119" mass="13619">MSQKHLTSCKDLAERKSSTWRKDKESWRDSRIKSAILYGKATPIQSYRGVHLVRFEHEHGKDGPLVVIAEEWPFRSHKSLTNPALPNVSKQAGKHFKVICSYKTSKECINADAGKHFLK</sequence>
<feature type="region of interest" description="Disordered" evidence="1">
    <location>
        <begin position="1"/>
        <end position="24"/>
    </location>
</feature>
<dbReference type="Proteomes" id="UP000275408">
    <property type="component" value="Unassembled WGS sequence"/>
</dbReference>
<organism evidence="2 3">
    <name type="scientific">Pocillopora damicornis</name>
    <name type="common">Cauliflower coral</name>
    <name type="synonym">Millepora damicornis</name>
    <dbReference type="NCBI Taxonomy" id="46731"/>
    <lineage>
        <taxon>Eukaryota</taxon>
        <taxon>Metazoa</taxon>
        <taxon>Cnidaria</taxon>
        <taxon>Anthozoa</taxon>
        <taxon>Hexacorallia</taxon>
        <taxon>Scleractinia</taxon>
        <taxon>Astrocoeniina</taxon>
        <taxon>Pocilloporidae</taxon>
        <taxon>Pocillopora</taxon>
    </lineage>
</organism>
<evidence type="ECO:0000313" key="3">
    <source>
        <dbReference type="Proteomes" id="UP000275408"/>
    </source>
</evidence>
<proteinExistence type="predicted"/>
<evidence type="ECO:0000256" key="1">
    <source>
        <dbReference type="SAM" id="MobiDB-lite"/>
    </source>
</evidence>
<keyword evidence="3" id="KW-1185">Reference proteome</keyword>
<comment type="caution">
    <text evidence="2">The sequence shown here is derived from an EMBL/GenBank/DDBJ whole genome shotgun (WGS) entry which is preliminary data.</text>
</comment>
<gene>
    <name evidence="2" type="ORF">pdam_00017759</name>
</gene>
<protein>
    <submittedName>
        <fullName evidence="2">Uncharacterized protein</fullName>
    </submittedName>
</protein>
<dbReference type="EMBL" id="RCHS01000150">
    <property type="protein sequence ID" value="RMX60422.1"/>
    <property type="molecule type" value="Genomic_DNA"/>
</dbReference>
<accession>A0A3M6V3C9</accession>
<name>A0A3M6V3C9_POCDA</name>
<reference evidence="2 3" key="1">
    <citation type="journal article" date="2018" name="Sci. Rep.">
        <title>Comparative analysis of the Pocillopora damicornis genome highlights role of immune system in coral evolution.</title>
        <authorList>
            <person name="Cunning R."/>
            <person name="Bay R.A."/>
            <person name="Gillette P."/>
            <person name="Baker A.C."/>
            <person name="Traylor-Knowles N."/>
        </authorList>
    </citation>
    <scope>NUCLEOTIDE SEQUENCE [LARGE SCALE GENOMIC DNA]</scope>
    <source>
        <strain evidence="2">RSMAS</strain>
        <tissue evidence="2">Whole animal</tissue>
    </source>
</reference>